<dbReference type="RefSeq" id="WP_284485997.1">
    <property type="nucleotide sequence ID" value="NZ_JASNJE010000015.1"/>
</dbReference>
<evidence type="ECO:0000256" key="1">
    <source>
        <dbReference type="SAM" id="Coils"/>
    </source>
</evidence>
<organism evidence="3 4">
    <name type="scientific">Sedimentitalea xiamensis</name>
    <dbReference type="NCBI Taxonomy" id="3050037"/>
    <lineage>
        <taxon>Bacteria</taxon>
        <taxon>Pseudomonadati</taxon>
        <taxon>Pseudomonadota</taxon>
        <taxon>Alphaproteobacteria</taxon>
        <taxon>Rhodobacterales</taxon>
        <taxon>Paracoccaceae</taxon>
        <taxon>Sedimentitalea</taxon>
    </lineage>
</organism>
<dbReference type="SUPFAM" id="SSF53335">
    <property type="entry name" value="S-adenosyl-L-methionine-dependent methyltransferases"/>
    <property type="match status" value="1"/>
</dbReference>
<protein>
    <submittedName>
        <fullName evidence="3">Class I SAM-dependent methyltransferase</fullName>
        <ecNumber evidence="3">2.1.-.-</ecNumber>
    </submittedName>
</protein>
<feature type="domain" description="Methyltransferase" evidence="2">
    <location>
        <begin position="188"/>
        <end position="267"/>
    </location>
</feature>
<reference evidence="3 4" key="1">
    <citation type="submission" date="2023-05" db="EMBL/GenBank/DDBJ databases">
        <title>Sedimentitalea sp. nov. JM2-8.</title>
        <authorList>
            <person name="Huang J."/>
        </authorList>
    </citation>
    <scope>NUCLEOTIDE SEQUENCE [LARGE SCALE GENOMIC DNA]</scope>
    <source>
        <strain evidence="3 4">JM2-8</strain>
    </source>
</reference>
<name>A0ABT7FG20_9RHOB</name>
<feature type="coiled-coil region" evidence="1">
    <location>
        <begin position="12"/>
        <end position="79"/>
    </location>
</feature>
<accession>A0ABT7FG20</accession>
<dbReference type="InterPro" id="IPR041698">
    <property type="entry name" value="Methyltransf_25"/>
</dbReference>
<dbReference type="GO" id="GO:0008168">
    <property type="term" value="F:methyltransferase activity"/>
    <property type="evidence" value="ECO:0007669"/>
    <property type="project" value="UniProtKB-KW"/>
</dbReference>
<dbReference type="EMBL" id="JASNJE010000015">
    <property type="protein sequence ID" value="MDK3074062.1"/>
    <property type="molecule type" value="Genomic_DNA"/>
</dbReference>
<dbReference type="InterPro" id="IPR029063">
    <property type="entry name" value="SAM-dependent_MTases_sf"/>
</dbReference>
<dbReference type="CDD" id="cd02440">
    <property type="entry name" value="AdoMet_MTases"/>
    <property type="match status" value="1"/>
</dbReference>
<dbReference type="Proteomes" id="UP001227126">
    <property type="component" value="Unassembled WGS sequence"/>
</dbReference>
<evidence type="ECO:0000259" key="2">
    <source>
        <dbReference type="Pfam" id="PF13649"/>
    </source>
</evidence>
<proteinExistence type="predicted"/>
<gene>
    <name evidence="3" type="ORF">QO034_13150</name>
</gene>
<sequence>MTPPTDPATERLNAALAELDATMAEVDELQRKVDHVTSRMDTLLHRTVRSPTANLGANLRSLDARSDVLRKALDRARRAYAAARKGYHQASRAYREHHDQVSVRQAAIGTGLADAERCKAALERCLTDLLGRQADPGETQAQRLDGANRYLPVPISRFFDSLIALERHLALDPDYDHPALRHRPVSFLDVGCGSGRDLALARSSGILPFSAIAGFDADEMQIARGRTLFGLGGDIRVADALSFDYGGFDVVFSVRPFPDPERLAAFESRLVSTLSPSAYLIAVLPLDLARFPDLDAIDPAHGIWKKTAPTRGDAS</sequence>
<evidence type="ECO:0000313" key="3">
    <source>
        <dbReference type="EMBL" id="MDK3074062.1"/>
    </source>
</evidence>
<keyword evidence="3" id="KW-0489">Methyltransferase</keyword>
<keyword evidence="3" id="KW-0808">Transferase</keyword>
<evidence type="ECO:0000313" key="4">
    <source>
        <dbReference type="Proteomes" id="UP001227126"/>
    </source>
</evidence>
<keyword evidence="4" id="KW-1185">Reference proteome</keyword>
<dbReference type="EC" id="2.1.-.-" evidence="3"/>
<dbReference type="Gene3D" id="1.20.120.330">
    <property type="entry name" value="Nucleotidyltransferases domain 2"/>
    <property type="match status" value="1"/>
</dbReference>
<comment type="caution">
    <text evidence="3">The sequence shown here is derived from an EMBL/GenBank/DDBJ whole genome shotgun (WGS) entry which is preliminary data.</text>
</comment>
<dbReference type="Pfam" id="PF13649">
    <property type="entry name" value="Methyltransf_25"/>
    <property type="match status" value="1"/>
</dbReference>
<dbReference type="Gene3D" id="3.40.50.150">
    <property type="entry name" value="Vaccinia Virus protein VP39"/>
    <property type="match status" value="1"/>
</dbReference>
<dbReference type="GO" id="GO:0032259">
    <property type="term" value="P:methylation"/>
    <property type="evidence" value="ECO:0007669"/>
    <property type="project" value="UniProtKB-KW"/>
</dbReference>
<keyword evidence="1" id="KW-0175">Coiled coil</keyword>